<evidence type="ECO:0000259" key="2">
    <source>
        <dbReference type="Pfam" id="PF03551"/>
    </source>
</evidence>
<gene>
    <name evidence="3" type="ORF">BDZ31_003687</name>
</gene>
<evidence type="ECO:0000313" key="4">
    <source>
        <dbReference type="Proteomes" id="UP000585272"/>
    </source>
</evidence>
<reference evidence="3 4" key="1">
    <citation type="submission" date="2020-08" db="EMBL/GenBank/DDBJ databases">
        <title>Genomic Encyclopedia of Archaeal and Bacterial Type Strains, Phase II (KMG-II): from individual species to whole genera.</title>
        <authorList>
            <person name="Goeker M."/>
        </authorList>
    </citation>
    <scope>NUCLEOTIDE SEQUENCE [LARGE SCALE GENOMIC DNA]</scope>
    <source>
        <strain evidence="3 4">DSM 23288</strain>
    </source>
</reference>
<dbReference type="CDD" id="cd00090">
    <property type="entry name" value="HTH_ARSR"/>
    <property type="match status" value="1"/>
</dbReference>
<evidence type="ECO:0000256" key="1">
    <source>
        <dbReference type="SAM" id="MobiDB-lite"/>
    </source>
</evidence>
<dbReference type="RefSeq" id="WP_183343806.1">
    <property type="nucleotide sequence ID" value="NZ_JACHNU010000006.1"/>
</dbReference>
<dbReference type="InterPro" id="IPR011991">
    <property type="entry name" value="ArsR-like_HTH"/>
</dbReference>
<sequence length="244" mass="26425">MHRMADYAAQGGGHRHHRHGCHRGGFDIAELWRAMAGGRGPGEGRHGGHGGPGRGLHEFARGGFPFGPGGWGGPGRGGPWGRRGGRARRGDVRTAALLLLAEEPRNGYQIMQELEQRSGGAWRPSPGSVYPALQQLEDEGLIRSGEQDGRKLYELTDAGRQFVADRGDDQPAPWDQMAGEVSDDAVALMQTARETAMALMQVLQTGSEAQRKEAQRILAGTRRDLYRLLADGDDGREDDGEEQA</sequence>
<dbReference type="Pfam" id="PF03551">
    <property type="entry name" value="PadR"/>
    <property type="match status" value="1"/>
</dbReference>
<dbReference type="Gene3D" id="1.10.10.10">
    <property type="entry name" value="Winged helix-like DNA-binding domain superfamily/Winged helix DNA-binding domain"/>
    <property type="match status" value="1"/>
</dbReference>
<dbReference type="InterPro" id="IPR036388">
    <property type="entry name" value="WH-like_DNA-bd_sf"/>
</dbReference>
<dbReference type="AlphaFoldDB" id="A0A840IJ82"/>
<accession>A0A840IJ82</accession>
<feature type="domain" description="Transcription regulator PadR N-terminal" evidence="2">
    <location>
        <begin position="97"/>
        <end position="163"/>
    </location>
</feature>
<dbReference type="InterPro" id="IPR005149">
    <property type="entry name" value="Tscrpt_reg_PadR_N"/>
</dbReference>
<comment type="caution">
    <text evidence="3">The sequence shown here is derived from an EMBL/GenBank/DDBJ whole genome shotgun (WGS) entry which is preliminary data.</text>
</comment>
<name>A0A840IJ82_9ACTN</name>
<evidence type="ECO:0000313" key="3">
    <source>
        <dbReference type="EMBL" id="MBB4664084.1"/>
    </source>
</evidence>
<dbReference type="PANTHER" id="PTHR43252:SF2">
    <property type="entry name" value="TRANSCRIPTION REGULATOR, PADR-LIKE FAMILY"/>
    <property type="match status" value="1"/>
</dbReference>
<dbReference type="PANTHER" id="PTHR43252">
    <property type="entry name" value="TRANSCRIPTIONAL REGULATOR YQJI"/>
    <property type="match status" value="1"/>
</dbReference>
<organism evidence="3 4">
    <name type="scientific">Conexibacter arvalis</name>
    <dbReference type="NCBI Taxonomy" id="912552"/>
    <lineage>
        <taxon>Bacteria</taxon>
        <taxon>Bacillati</taxon>
        <taxon>Actinomycetota</taxon>
        <taxon>Thermoleophilia</taxon>
        <taxon>Solirubrobacterales</taxon>
        <taxon>Conexibacteraceae</taxon>
        <taxon>Conexibacter</taxon>
    </lineage>
</organism>
<dbReference type="GO" id="GO:0003677">
    <property type="term" value="F:DNA binding"/>
    <property type="evidence" value="ECO:0007669"/>
    <property type="project" value="UniProtKB-KW"/>
</dbReference>
<dbReference type="SUPFAM" id="SSF46785">
    <property type="entry name" value="Winged helix' DNA-binding domain"/>
    <property type="match status" value="1"/>
</dbReference>
<protein>
    <submittedName>
        <fullName evidence="3">DNA-binding PadR family transcriptional regulator</fullName>
    </submittedName>
</protein>
<dbReference type="EMBL" id="JACHNU010000006">
    <property type="protein sequence ID" value="MBB4664084.1"/>
    <property type="molecule type" value="Genomic_DNA"/>
</dbReference>
<keyword evidence="3" id="KW-0238">DNA-binding</keyword>
<proteinExistence type="predicted"/>
<keyword evidence="4" id="KW-1185">Reference proteome</keyword>
<feature type="region of interest" description="Disordered" evidence="1">
    <location>
        <begin position="1"/>
        <end position="20"/>
    </location>
</feature>
<dbReference type="InterPro" id="IPR036390">
    <property type="entry name" value="WH_DNA-bd_sf"/>
</dbReference>
<dbReference type="Proteomes" id="UP000585272">
    <property type="component" value="Unassembled WGS sequence"/>
</dbReference>